<dbReference type="InterPro" id="IPR011990">
    <property type="entry name" value="TPR-like_helical_dom_sf"/>
</dbReference>
<dbReference type="OrthoDB" id="3519615at2"/>
<feature type="compositionally biased region" description="Basic and acidic residues" evidence="1">
    <location>
        <begin position="156"/>
        <end position="169"/>
    </location>
</feature>
<feature type="compositionally biased region" description="Low complexity" evidence="1">
    <location>
        <begin position="176"/>
        <end position="189"/>
    </location>
</feature>
<accession>A0A366M297</accession>
<gene>
    <name evidence="2" type="ORF">DP939_13385</name>
</gene>
<name>A0A366M297_9ACTN</name>
<organism evidence="2 3">
    <name type="scientific">Spongiactinospora rosea</name>
    <dbReference type="NCBI Taxonomy" id="2248750"/>
    <lineage>
        <taxon>Bacteria</taxon>
        <taxon>Bacillati</taxon>
        <taxon>Actinomycetota</taxon>
        <taxon>Actinomycetes</taxon>
        <taxon>Streptosporangiales</taxon>
        <taxon>Streptosporangiaceae</taxon>
        <taxon>Spongiactinospora</taxon>
    </lineage>
</organism>
<feature type="region of interest" description="Disordered" evidence="1">
    <location>
        <begin position="105"/>
        <end position="221"/>
    </location>
</feature>
<keyword evidence="3" id="KW-1185">Reference proteome</keyword>
<protein>
    <submittedName>
        <fullName evidence="2">Uncharacterized protein</fullName>
    </submittedName>
</protein>
<dbReference type="AlphaFoldDB" id="A0A366M297"/>
<dbReference type="Gene3D" id="1.25.40.10">
    <property type="entry name" value="Tetratricopeptide repeat domain"/>
    <property type="match status" value="1"/>
</dbReference>
<sequence length="393" mass="41107">MGKTHHSGPNAAFIARLNGLRDSVGAPSYKYLQALSERSELPGSRPLIKSTTQEILSGKRVRLPDWQWVSAFVRACHAAAAESGLATDGLGTVQQWCEHLRAARAATTDPTGDPEPTTRPPEPVESVGPVTRPSGAVGEPAGPGVEEAALAAPGPDVREVVPEPRRETPLPDAALPGTPAEPAPGTASSGPPPEPDPLGPDAIGYGSVGSDPAAPGPAGYGPAGFEEAGYGPAGYDADGYGGTPGGPGSVPGAAAEGWGDDVTMAPAHVLARFYLNTHGRTEARLARWASDGDAEACFQLAVIHLLRDEPFDASNWLRRAGEAGRPGALRLRDHLNAKEEAAEFAYLFGCQYEFQGQAKRPLAAFFHELAARCGHQDAAFRLAVIRRKSLTWS</sequence>
<dbReference type="Proteomes" id="UP000253303">
    <property type="component" value="Unassembled WGS sequence"/>
</dbReference>
<dbReference type="RefSeq" id="WP_113980981.1">
    <property type="nucleotide sequence ID" value="NZ_QMEY01000004.1"/>
</dbReference>
<proteinExistence type="predicted"/>
<evidence type="ECO:0000313" key="2">
    <source>
        <dbReference type="EMBL" id="RBQ19714.1"/>
    </source>
</evidence>
<dbReference type="EMBL" id="QMEY01000004">
    <property type="protein sequence ID" value="RBQ19714.1"/>
    <property type="molecule type" value="Genomic_DNA"/>
</dbReference>
<reference evidence="2 3" key="1">
    <citation type="submission" date="2018-06" db="EMBL/GenBank/DDBJ databases">
        <title>Sphaerisporangium craniellae sp. nov., isolated from a marine sponge in the South China Sea.</title>
        <authorList>
            <person name="Li L."/>
        </authorList>
    </citation>
    <scope>NUCLEOTIDE SEQUENCE [LARGE SCALE GENOMIC DNA]</scope>
    <source>
        <strain evidence="2 3">LHW63015</strain>
    </source>
</reference>
<evidence type="ECO:0000313" key="3">
    <source>
        <dbReference type="Proteomes" id="UP000253303"/>
    </source>
</evidence>
<comment type="caution">
    <text evidence="2">The sequence shown here is derived from an EMBL/GenBank/DDBJ whole genome shotgun (WGS) entry which is preliminary data.</text>
</comment>
<evidence type="ECO:0000256" key="1">
    <source>
        <dbReference type="SAM" id="MobiDB-lite"/>
    </source>
</evidence>